<evidence type="ECO:0000313" key="1">
    <source>
        <dbReference type="EMBL" id="AEC01646.1"/>
    </source>
</evidence>
<organism evidence="1 2">
    <name type="scientific">Parasphaerochaeta coccoides (strain ATCC BAA-1237 / DSM 17374 / SPN1)</name>
    <name type="common">Sphaerochaeta coccoides</name>
    <dbReference type="NCBI Taxonomy" id="760011"/>
    <lineage>
        <taxon>Bacteria</taxon>
        <taxon>Pseudomonadati</taxon>
        <taxon>Spirochaetota</taxon>
        <taxon>Spirochaetia</taxon>
        <taxon>Spirochaetales</taxon>
        <taxon>Sphaerochaetaceae</taxon>
        <taxon>Parasphaerochaeta</taxon>
    </lineage>
</organism>
<dbReference type="EMBL" id="CP002659">
    <property type="protein sequence ID" value="AEC01646.1"/>
    <property type="molecule type" value="Genomic_DNA"/>
</dbReference>
<dbReference type="HOGENOM" id="CLU_2467399_0_0_12"/>
<name>F4GID8_PARC1</name>
<dbReference type="InterPro" id="IPR041881">
    <property type="entry name" value="PqqD_sf"/>
</dbReference>
<dbReference type="Gene3D" id="1.10.10.1150">
    <property type="entry name" value="Coenzyme PQQ synthesis protein D (PqqD)"/>
    <property type="match status" value="1"/>
</dbReference>
<protein>
    <recommendedName>
        <fullName evidence="3">PqqD family protein</fullName>
    </recommendedName>
</protein>
<dbReference type="STRING" id="760011.Spico_0417"/>
<accession>F4GID8</accession>
<keyword evidence="2" id="KW-1185">Reference proteome</keyword>
<dbReference type="Pfam" id="PF05402">
    <property type="entry name" value="PqqD"/>
    <property type="match status" value="1"/>
</dbReference>
<reference evidence="1 2" key="2">
    <citation type="journal article" date="2012" name="Stand. Genomic Sci.">
        <title>Complete genome sequence of the termite hindgut bacterium Spirochaeta coccoides type strain (SPN1(T)), reclassification in the genus Sphaerochaeta as Sphaerochaeta coccoides comb. nov. and emendations of the family Spirochaetaceae and the genus Sphaerochaeta.</title>
        <authorList>
            <person name="Abt B."/>
            <person name="Han C."/>
            <person name="Scheuner C."/>
            <person name="Lu M."/>
            <person name="Lapidus A."/>
            <person name="Nolan M."/>
            <person name="Lucas S."/>
            <person name="Hammon N."/>
            <person name="Deshpande S."/>
            <person name="Cheng J.F."/>
            <person name="Tapia R."/>
            <person name="Goodwin L.A."/>
            <person name="Pitluck S."/>
            <person name="Liolios K."/>
            <person name="Pagani I."/>
            <person name="Ivanova N."/>
            <person name="Mavromatis K."/>
            <person name="Mikhailova N."/>
            <person name="Huntemann M."/>
            <person name="Pati A."/>
            <person name="Chen A."/>
            <person name="Palaniappan K."/>
            <person name="Land M."/>
            <person name="Hauser L."/>
            <person name="Brambilla E.M."/>
            <person name="Rohde M."/>
            <person name="Spring S."/>
            <person name="Gronow S."/>
            <person name="Goker M."/>
            <person name="Woyke T."/>
            <person name="Bristow J."/>
            <person name="Eisen J.A."/>
            <person name="Markowitz V."/>
            <person name="Hugenholtz P."/>
            <person name="Kyrpides N.C."/>
            <person name="Klenk H.P."/>
            <person name="Detter J.C."/>
        </authorList>
    </citation>
    <scope>NUCLEOTIDE SEQUENCE [LARGE SCALE GENOMIC DNA]</scope>
    <source>
        <strain evidence="2">ATCC BAA-1237 / DSM 17374 / SPN1</strain>
    </source>
</reference>
<reference evidence="2" key="1">
    <citation type="submission" date="2011-04" db="EMBL/GenBank/DDBJ databases">
        <title>The complete genome of Spirochaeta coccoides DSM 17374.</title>
        <authorList>
            <person name="Lucas S."/>
            <person name="Copeland A."/>
            <person name="Lapidus A."/>
            <person name="Bruce D."/>
            <person name="Goodwin L."/>
            <person name="Pitluck S."/>
            <person name="Peters L."/>
            <person name="Kyrpides N."/>
            <person name="Mavromatis K."/>
            <person name="Pagani I."/>
            <person name="Ivanova N."/>
            <person name="Ovchinnikova G."/>
            <person name="Lu M."/>
            <person name="Detter J.C."/>
            <person name="Tapia R."/>
            <person name="Han C."/>
            <person name="Land M."/>
            <person name="Hauser L."/>
            <person name="Markowitz V."/>
            <person name="Cheng J.-F."/>
            <person name="Hugenholtz P."/>
            <person name="Woyke T."/>
            <person name="Wu D."/>
            <person name="Spring S."/>
            <person name="Schroeder M."/>
            <person name="Brambilla E."/>
            <person name="Klenk H.-P."/>
            <person name="Eisen J.A."/>
        </authorList>
    </citation>
    <scope>NUCLEOTIDE SEQUENCE [LARGE SCALE GENOMIC DNA]</scope>
    <source>
        <strain evidence="2">ATCC BAA-1237 / DSM 17374 / SPN1</strain>
    </source>
</reference>
<proteinExistence type="predicted"/>
<sequence>MAEKYVRNIFVRLGKIGDQSFLINGRQCFEVNEIGAFIWNCFSTPTDIDVIRKKVLDSYEVENEKKIEHDLYKFIEMLKKFDLIDKVV</sequence>
<dbReference type="Proteomes" id="UP000007939">
    <property type="component" value="Chromosome"/>
</dbReference>
<dbReference type="InterPro" id="IPR008792">
    <property type="entry name" value="PQQD"/>
</dbReference>
<dbReference type="KEGG" id="scc:Spico_0417"/>
<dbReference type="RefSeq" id="WP_013739042.1">
    <property type="nucleotide sequence ID" value="NC_015436.1"/>
</dbReference>
<dbReference type="AlphaFoldDB" id="F4GID8"/>
<gene>
    <name evidence="1" type="ordered locus">Spico_0417</name>
</gene>
<evidence type="ECO:0008006" key="3">
    <source>
        <dbReference type="Google" id="ProtNLM"/>
    </source>
</evidence>
<evidence type="ECO:0000313" key="2">
    <source>
        <dbReference type="Proteomes" id="UP000007939"/>
    </source>
</evidence>